<sequence length="374" mass="43484">MALYKRIYLIGDAFVSFRARALFEFLMASPEYVFHHSDPRFLMTTNKSFFKRLLFRIFRIFDKFLSLHKLVISDIIYILPMGNLIGVEKFISKMLRKKVIGEFYISMLDTYVNDRKIVLENSLKASKLLKLDQNLIDVCNQIVFLNSSEREYYLNLIERQTAYDKTLIIPLATNYRLRSKLPYANLKSSTITLCWWGTFLPLHGLDKIIEAAKYLKLANIDFKLYLFGNSTEKALPYKNQLINLGLESHVFFDYYKNFADKSLENFLIDNCDIAFGNFGDSFKAKTVMVNKVVESISMGLPVISQRTSALNEYFTDLENIIFCESEALKIAEKVIMLSKERNLLNDIGNAGYLLFEKHFSKEAYLNQIIPLLKT</sequence>
<gene>
    <name evidence="2" type="ORF">MM239_09780</name>
</gene>
<comment type="caution">
    <text evidence="2">The sequence shown here is derived from an EMBL/GenBank/DDBJ whole genome shotgun (WGS) entry which is preliminary data.</text>
</comment>
<evidence type="ECO:0000313" key="3">
    <source>
        <dbReference type="Proteomes" id="UP001165489"/>
    </source>
</evidence>
<protein>
    <submittedName>
        <fullName evidence="2">Glycosyltransferase</fullName>
    </submittedName>
</protein>
<reference evidence="2" key="1">
    <citation type="submission" date="2022-03" db="EMBL/GenBank/DDBJ databases">
        <title>De novo assembled genomes of Belliella spp. (Cyclobacteriaceae) strains.</title>
        <authorList>
            <person name="Szabo A."/>
            <person name="Korponai K."/>
            <person name="Felfoldi T."/>
        </authorList>
    </citation>
    <scope>NUCLEOTIDE SEQUENCE</scope>
    <source>
        <strain evidence="2">DSM 111904</strain>
    </source>
</reference>
<dbReference type="EMBL" id="JAKZGP010000021">
    <property type="protein sequence ID" value="MCH7409683.1"/>
    <property type="molecule type" value="Genomic_DNA"/>
</dbReference>
<dbReference type="InterPro" id="IPR001296">
    <property type="entry name" value="Glyco_trans_1"/>
</dbReference>
<evidence type="ECO:0000259" key="1">
    <source>
        <dbReference type="Pfam" id="PF00534"/>
    </source>
</evidence>
<dbReference type="Pfam" id="PF00534">
    <property type="entry name" value="Glycos_transf_1"/>
    <property type="match status" value="1"/>
</dbReference>
<dbReference type="SUPFAM" id="SSF53756">
    <property type="entry name" value="UDP-Glycosyltransferase/glycogen phosphorylase"/>
    <property type="match status" value="1"/>
</dbReference>
<dbReference type="RefSeq" id="WP_241348003.1">
    <property type="nucleotide sequence ID" value="NZ_JAKZGP010000021.1"/>
</dbReference>
<keyword evidence="3" id="KW-1185">Reference proteome</keyword>
<evidence type="ECO:0000313" key="2">
    <source>
        <dbReference type="EMBL" id="MCH7409683.1"/>
    </source>
</evidence>
<organism evidence="2 3">
    <name type="scientific">Belliella filtrata</name>
    <dbReference type="NCBI Taxonomy" id="2923435"/>
    <lineage>
        <taxon>Bacteria</taxon>
        <taxon>Pseudomonadati</taxon>
        <taxon>Bacteroidota</taxon>
        <taxon>Cytophagia</taxon>
        <taxon>Cytophagales</taxon>
        <taxon>Cyclobacteriaceae</taxon>
        <taxon>Belliella</taxon>
    </lineage>
</organism>
<dbReference type="Gene3D" id="3.40.50.2000">
    <property type="entry name" value="Glycogen Phosphorylase B"/>
    <property type="match status" value="1"/>
</dbReference>
<proteinExistence type="predicted"/>
<feature type="domain" description="Glycosyl transferase family 1" evidence="1">
    <location>
        <begin position="192"/>
        <end position="352"/>
    </location>
</feature>
<name>A0ABS9UZW0_9BACT</name>
<accession>A0ABS9UZW0</accession>
<dbReference type="Proteomes" id="UP001165489">
    <property type="component" value="Unassembled WGS sequence"/>
</dbReference>
<dbReference type="PANTHER" id="PTHR12526">
    <property type="entry name" value="GLYCOSYLTRANSFERASE"/>
    <property type="match status" value="1"/>
</dbReference>